<feature type="transmembrane region" description="Helical" evidence="6">
    <location>
        <begin position="334"/>
        <end position="352"/>
    </location>
</feature>
<evidence type="ECO:0000313" key="7">
    <source>
        <dbReference type="EMBL" id="MET4755752.1"/>
    </source>
</evidence>
<keyword evidence="3 6" id="KW-0812">Transmembrane</keyword>
<keyword evidence="2" id="KW-1003">Cell membrane</keyword>
<sequence>MVLTLLVGGAVIVLQKIGVVDMGINMLVDKLGRRTEFMIPILVLVFGAICAFIGTPELSIAYIPIILPLMLRLGYDSMTAAATAIIPTTLGFAFGVTAPTNVGIGHMITELPMFSGAWYRIIFWCFVMACVIAYILRHARRVKASPESSMMYEDDLRLREELLSKDDQNIAVDYDPRLKMAGLATLIMFLSVISSIMIFGLGFNAISGLFMAMAIVASLIAGNSLNQICNNFNEAMRIMLVGALICGVARGVSVMLDTGNIMDTLVHYLAMFISGLPGWATSVGVVISQATFNFLVPSGSGQMLVTLPILSPVADLVGMNQQVLVWSSNVADGLSNIFFPTSGYFIAALVAARVDYIRWVKFYFPFFIFTIFVACGGAILAGMINYGPF</sequence>
<feature type="transmembrane region" description="Helical" evidence="6">
    <location>
        <begin position="180"/>
        <end position="199"/>
    </location>
</feature>
<evidence type="ECO:0000256" key="3">
    <source>
        <dbReference type="ARBA" id="ARBA00022692"/>
    </source>
</evidence>
<feature type="transmembrane region" description="Helical" evidence="6">
    <location>
        <begin position="79"/>
        <end position="97"/>
    </location>
</feature>
<gene>
    <name evidence="7" type="ORF">V5J35_000944</name>
</gene>
<keyword evidence="4 6" id="KW-1133">Transmembrane helix</keyword>
<feature type="transmembrane region" description="Helical" evidence="6">
    <location>
        <begin position="268"/>
        <end position="287"/>
    </location>
</feature>
<evidence type="ECO:0000313" key="8">
    <source>
        <dbReference type="Proteomes" id="UP001549366"/>
    </source>
</evidence>
<keyword evidence="8" id="KW-1185">Reference proteome</keyword>
<dbReference type="InterPro" id="IPR051679">
    <property type="entry name" value="DASS-Related_Transporters"/>
</dbReference>
<dbReference type="PANTHER" id="PTHR43652">
    <property type="entry name" value="BASIC AMINO ACID ANTIPORTER YFCC-RELATED"/>
    <property type="match status" value="1"/>
</dbReference>
<feature type="transmembrane region" description="Helical" evidence="6">
    <location>
        <begin position="38"/>
        <end position="67"/>
    </location>
</feature>
<evidence type="ECO:0000256" key="5">
    <source>
        <dbReference type="ARBA" id="ARBA00023136"/>
    </source>
</evidence>
<proteinExistence type="predicted"/>
<dbReference type="EMBL" id="JBEWTB010000002">
    <property type="protein sequence ID" value="MET4755752.1"/>
    <property type="molecule type" value="Genomic_DNA"/>
</dbReference>
<feature type="transmembrane region" description="Helical" evidence="6">
    <location>
        <begin position="364"/>
        <end position="386"/>
    </location>
</feature>
<evidence type="ECO:0000256" key="6">
    <source>
        <dbReference type="SAM" id="Phobius"/>
    </source>
</evidence>
<feature type="transmembrane region" description="Helical" evidence="6">
    <location>
        <begin position="294"/>
        <end position="314"/>
    </location>
</feature>
<protein>
    <submittedName>
        <fullName evidence="7">Ion transporter superfamily protein YfcC</fullName>
    </submittedName>
</protein>
<comment type="caution">
    <text evidence="7">The sequence shown here is derived from an EMBL/GenBank/DDBJ whole genome shotgun (WGS) entry which is preliminary data.</text>
</comment>
<dbReference type="InterPro" id="IPR018385">
    <property type="entry name" value="C4_dicarb_anaerob_car-like"/>
</dbReference>
<organism evidence="7 8">
    <name type="scientific">Endozoicomonas lisbonensis</name>
    <dbReference type="NCBI Taxonomy" id="3120522"/>
    <lineage>
        <taxon>Bacteria</taxon>
        <taxon>Pseudomonadati</taxon>
        <taxon>Pseudomonadota</taxon>
        <taxon>Gammaproteobacteria</taxon>
        <taxon>Oceanospirillales</taxon>
        <taxon>Endozoicomonadaceae</taxon>
        <taxon>Endozoicomonas</taxon>
    </lineage>
</organism>
<name>A0ABV2SDA2_9GAMM</name>
<accession>A0ABV2SDA2</accession>
<feature type="transmembrane region" description="Helical" evidence="6">
    <location>
        <begin position="238"/>
        <end position="256"/>
    </location>
</feature>
<evidence type="ECO:0000256" key="1">
    <source>
        <dbReference type="ARBA" id="ARBA00004651"/>
    </source>
</evidence>
<keyword evidence="5 6" id="KW-0472">Membrane</keyword>
<comment type="subcellular location">
    <subcellularLocation>
        <location evidence="1">Cell membrane</location>
        <topology evidence="1">Multi-pass membrane protein</topology>
    </subcellularLocation>
</comment>
<reference evidence="7 8" key="1">
    <citation type="submission" date="2024-06" db="EMBL/GenBank/DDBJ databases">
        <title>Genomic Encyclopedia of Type Strains, Phase V (KMG-V): Genome sequencing to study the core and pangenomes of soil and plant-associated prokaryotes.</title>
        <authorList>
            <person name="Whitman W."/>
        </authorList>
    </citation>
    <scope>NUCLEOTIDE SEQUENCE [LARGE SCALE GENOMIC DNA]</scope>
    <source>
        <strain evidence="7 8">NE40</strain>
    </source>
</reference>
<feature type="transmembrane region" description="Helical" evidence="6">
    <location>
        <begin position="117"/>
        <end position="136"/>
    </location>
</feature>
<dbReference type="RefSeq" id="WP_354010138.1">
    <property type="nucleotide sequence ID" value="NZ_JBEWTA010000001.1"/>
</dbReference>
<dbReference type="Proteomes" id="UP001549366">
    <property type="component" value="Unassembled WGS sequence"/>
</dbReference>
<feature type="transmembrane region" description="Helical" evidence="6">
    <location>
        <begin position="205"/>
        <end position="226"/>
    </location>
</feature>
<evidence type="ECO:0000256" key="4">
    <source>
        <dbReference type="ARBA" id="ARBA00022989"/>
    </source>
</evidence>
<dbReference type="PANTHER" id="PTHR43652:SF2">
    <property type="entry name" value="BASIC AMINO ACID ANTIPORTER YFCC-RELATED"/>
    <property type="match status" value="1"/>
</dbReference>
<dbReference type="Pfam" id="PF03606">
    <property type="entry name" value="DcuC"/>
    <property type="match status" value="1"/>
</dbReference>
<evidence type="ECO:0000256" key="2">
    <source>
        <dbReference type="ARBA" id="ARBA00022475"/>
    </source>
</evidence>